<keyword evidence="3" id="KW-1185">Reference proteome</keyword>
<sequence>MEEKISHEILENIKNFTKTVNTVNENLDEKVKNLTNNVEIMLSEIAEQLEQHSNRLGGHGSRLDDLNASLHAINARAQQQQKSDLLETQLANAEEINNTKLQENVNLKNLTELGFYEYAVIFTKPHSSHVFETEPVLYIHGHDNGNVTIESNSFNSNMSITKGKNEIILKKDVFLRDGKENKGIHITSTVPTTVHVFRHTYIPPMDI</sequence>
<comment type="caution">
    <text evidence="2">The sequence shown here is derived from an EMBL/GenBank/DDBJ whole genome shotgun (WGS) entry which is preliminary data.</text>
</comment>
<dbReference type="Proteomes" id="UP000683360">
    <property type="component" value="Unassembled WGS sequence"/>
</dbReference>
<organism evidence="2 3">
    <name type="scientific">Mytilus edulis</name>
    <name type="common">Blue mussel</name>
    <dbReference type="NCBI Taxonomy" id="6550"/>
    <lineage>
        <taxon>Eukaryota</taxon>
        <taxon>Metazoa</taxon>
        <taxon>Spiralia</taxon>
        <taxon>Lophotrochozoa</taxon>
        <taxon>Mollusca</taxon>
        <taxon>Bivalvia</taxon>
        <taxon>Autobranchia</taxon>
        <taxon>Pteriomorphia</taxon>
        <taxon>Mytilida</taxon>
        <taxon>Mytiloidea</taxon>
        <taxon>Mytilidae</taxon>
        <taxon>Mytilinae</taxon>
        <taxon>Mytilus</taxon>
    </lineage>
</organism>
<dbReference type="AlphaFoldDB" id="A0A8S3R6A9"/>
<gene>
    <name evidence="2" type="ORF">MEDL_18663</name>
</gene>
<evidence type="ECO:0000313" key="3">
    <source>
        <dbReference type="Proteomes" id="UP000683360"/>
    </source>
</evidence>
<reference evidence="2" key="1">
    <citation type="submission" date="2021-03" db="EMBL/GenBank/DDBJ databases">
        <authorList>
            <person name="Bekaert M."/>
        </authorList>
    </citation>
    <scope>NUCLEOTIDE SEQUENCE</scope>
</reference>
<evidence type="ECO:0000256" key="1">
    <source>
        <dbReference type="SAM" id="Coils"/>
    </source>
</evidence>
<keyword evidence="1" id="KW-0175">Coiled coil</keyword>
<dbReference type="EMBL" id="CAJPWZ010000941">
    <property type="protein sequence ID" value="CAG2204211.1"/>
    <property type="molecule type" value="Genomic_DNA"/>
</dbReference>
<dbReference type="OrthoDB" id="10489730at2759"/>
<feature type="coiled-coil region" evidence="1">
    <location>
        <begin position="24"/>
        <end position="110"/>
    </location>
</feature>
<accession>A0A8S3R6A9</accession>
<evidence type="ECO:0000313" key="2">
    <source>
        <dbReference type="EMBL" id="CAG2204211.1"/>
    </source>
</evidence>
<protein>
    <submittedName>
        <fullName evidence="2">Uncharacterized protein</fullName>
    </submittedName>
</protein>
<name>A0A8S3R6A9_MYTED</name>
<proteinExistence type="predicted"/>